<feature type="transmembrane region" description="Helical" evidence="1">
    <location>
        <begin position="15"/>
        <end position="36"/>
    </location>
</feature>
<feature type="transmembrane region" description="Helical" evidence="1">
    <location>
        <begin position="147"/>
        <end position="167"/>
    </location>
</feature>
<protein>
    <recommendedName>
        <fullName evidence="3">NnrS family protein</fullName>
    </recommendedName>
</protein>
<dbReference type="AlphaFoldDB" id="A0A7C3HY77"/>
<feature type="transmembrane region" description="Helical" evidence="1">
    <location>
        <begin position="85"/>
        <end position="106"/>
    </location>
</feature>
<feature type="transmembrane region" description="Helical" evidence="1">
    <location>
        <begin position="365"/>
        <end position="384"/>
    </location>
</feature>
<evidence type="ECO:0000313" key="2">
    <source>
        <dbReference type="EMBL" id="HFG19265.1"/>
    </source>
</evidence>
<feature type="transmembrane region" description="Helical" evidence="1">
    <location>
        <begin position="48"/>
        <end position="73"/>
    </location>
</feature>
<feature type="transmembrane region" description="Helical" evidence="1">
    <location>
        <begin position="272"/>
        <end position="290"/>
    </location>
</feature>
<keyword evidence="1" id="KW-0472">Membrane</keyword>
<accession>A0A7C3HY77</accession>
<gene>
    <name evidence="2" type="ORF">ENS82_00895</name>
</gene>
<organism evidence="2">
    <name type="scientific">Meiothermus ruber</name>
    <dbReference type="NCBI Taxonomy" id="277"/>
    <lineage>
        <taxon>Bacteria</taxon>
        <taxon>Thermotogati</taxon>
        <taxon>Deinococcota</taxon>
        <taxon>Deinococci</taxon>
        <taxon>Thermales</taxon>
        <taxon>Thermaceae</taxon>
        <taxon>Meiothermus</taxon>
    </lineage>
</organism>
<proteinExistence type="predicted"/>
<sequence length="386" mass="41137">MVSLAPKNAVVPLSLPLSFVGLAALYLLLAVGLVALEPQALGAYRHPVLLAAAHLFFLGFGVGVLMGVMHQLVPVVLEVPLARASLGYLALFFWGLGTPLQAVGFLQQNPSGIALGGGLAWVGLGVFTLGMVLAFRQAPRWNPVATALSWTLFYLMLTPLLGLLQALSLRYGFYDPARLGWHAAAGLVGVFVLSILGVGHLLVGMFSLSHGGSVRWLGLQLWAFNLGLLALVFHRGLGAALLWAGLALAMFDTWNILAHRNKKALDIGVQHYLAGLGFLLLCAGAFGLGHSLVAGLWFALGFVGLVVTGMLYKITPFLIWTHRYAPLVGKQRVPLLKDMLPDSAARLAGLLWGVGALLTPFAPQAIALLVLGSLMFVHSLLEVIRR</sequence>
<feature type="transmembrane region" description="Helical" evidence="1">
    <location>
        <begin position="179"/>
        <end position="202"/>
    </location>
</feature>
<evidence type="ECO:0008006" key="3">
    <source>
        <dbReference type="Google" id="ProtNLM"/>
    </source>
</evidence>
<feature type="transmembrane region" description="Helical" evidence="1">
    <location>
        <begin position="113"/>
        <end position="135"/>
    </location>
</feature>
<feature type="transmembrane region" description="Helical" evidence="1">
    <location>
        <begin position="222"/>
        <end position="251"/>
    </location>
</feature>
<feature type="transmembrane region" description="Helical" evidence="1">
    <location>
        <begin position="296"/>
        <end position="319"/>
    </location>
</feature>
<evidence type="ECO:0000256" key="1">
    <source>
        <dbReference type="SAM" id="Phobius"/>
    </source>
</evidence>
<keyword evidence="1" id="KW-1133">Transmembrane helix</keyword>
<comment type="caution">
    <text evidence="2">The sequence shown here is derived from an EMBL/GenBank/DDBJ whole genome shotgun (WGS) entry which is preliminary data.</text>
</comment>
<dbReference type="EMBL" id="DSWI01000008">
    <property type="protein sequence ID" value="HFG19265.1"/>
    <property type="molecule type" value="Genomic_DNA"/>
</dbReference>
<reference evidence="2" key="1">
    <citation type="journal article" date="2020" name="mSystems">
        <title>Genome- and Community-Level Interaction Insights into Carbon Utilization and Element Cycling Functions of Hydrothermarchaeota in Hydrothermal Sediment.</title>
        <authorList>
            <person name="Zhou Z."/>
            <person name="Liu Y."/>
            <person name="Xu W."/>
            <person name="Pan J."/>
            <person name="Luo Z.H."/>
            <person name="Li M."/>
        </authorList>
    </citation>
    <scope>NUCLEOTIDE SEQUENCE [LARGE SCALE GENOMIC DNA]</scope>
    <source>
        <strain evidence="2">SpSt-524</strain>
    </source>
</reference>
<name>A0A7C3HY77_MEIRU</name>
<keyword evidence="1" id="KW-0812">Transmembrane</keyword>